<dbReference type="InterPro" id="IPR053056">
    <property type="entry name" value="Lipid_Metab_Assoc_Protein"/>
</dbReference>
<evidence type="ECO:0000313" key="3">
    <source>
        <dbReference type="EMBL" id="CAF9937636.1"/>
    </source>
</evidence>
<dbReference type="OrthoDB" id="2152680at2759"/>
<feature type="region of interest" description="Disordered" evidence="1">
    <location>
        <begin position="537"/>
        <end position="556"/>
    </location>
</feature>
<dbReference type="AlphaFoldDB" id="A0A8H3G7M0"/>
<feature type="domain" description="DUF4484" evidence="2">
    <location>
        <begin position="423"/>
        <end position="616"/>
    </location>
</feature>
<evidence type="ECO:0000256" key="1">
    <source>
        <dbReference type="SAM" id="MobiDB-lite"/>
    </source>
</evidence>
<dbReference type="Proteomes" id="UP000664521">
    <property type="component" value="Unassembled WGS sequence"/>
</dbReference>
<sequence length="617" mass="68077">MSTAQRRRGRSLHLELPHGSHLDLPSVAAVFLVLFDVRSGYTVAWKRSIPGLELTESVEFKSLPSGLHHVDEDLIYFLHDDDYAGLSAFINQPAAESERNALMLAVGVLVPLSYGRMGKSWKHAEGLKELARVLVKNPEDTQPLEDFWEQHQIHDEDEPTQKSSEVSSPSSDKNKTSQERPSPNGHPKTRNRAISTASALAPPGQGVSSHHPALSLPSFLDAFGPLIFPLYKAALLRRRILIVGHAPVELTCNYVYDISVLSGTPSSVIDLPPLEPLPTRLHPLFSVGVHDMQTLASGSRDNSQEPHSSEDPGYGWVACTTDDILSVKENLYDTLVTMPPPQAANAAERAWPRITMKRSTEIKATQRDYRRYKTLRRDLSRYPSKSRMQTPRASTEDPESPVPAEDSQETFKDSASTTDEKLIEPQSWSALAYSSFMWWASAGEQRTDLDEETDHDSALLRDFSREYSGGYSDSPHRSKSAGNGMAKSPGMAGNGEEGLGMEPALIAYFHRLTSLIFRVLAEIIDSGDADSLDIQVSEGEGQQGASSTGGEGREEEDMALLETQEAVSVGTEDMARMGLDVWSQADRKFVEELVALYWGRKAEVQGARVECCGVRLM</sequence>
<comment type="caution">
    <text evidence="3">The sequence shown here is derived from an EMBL/GenBank/DDBJ whole genome shotgun (WGS) entry which is preliminary data.</text>
</comment>
<proteinExistence type="predicted"/>
<dbReference type="GO" id="GO:0005811">
    <property type="term" value="C:lipid droplet"/>
    <property type="evidence" value="ECO:0007669"/>
    <property type="project" value="TreeGrafter"/>
</dbReference>
<name>A0A8H3G7M0_9LECA</name>
<protein>
    <recommendedName>
        <fullName evidence="2">DUF4484 domain-containing protein</fullName>
    </recommendedName>
</protein>
<dbReference type="PANTHER" id="PTHR28153">
    <property type="entry name" value="PROTEIN, PUTATIVE-RELATED"/>
    <property type="match status" value="1"/>
</dbReference>
<feature type="region of interest" description="Disordered" evidence="1">
    <location>
        <begin position="466"/>
        <end position="495"/>
    </location>
</feature>
<dbReference type="EMBL" id="CAJPDS010000103">
    <property type="protein sequence ID" value="CAF9937636.1"/>
    <property type="molecule type" value="Genomic_DNA"/>
</dbReference>
<feature type="region of interest" description="Disordered" evidence="1">
    <location>
        <begin position="154"/>
        <end position="191"/>
    </location>
</feature>
<evidence type="ECO:0000313" key="4">
    <source>
        <dbReference type="Proteomes" id="UP000664521"/>
    </source>
</evidence>
<dbReference type="Pfam" id="PF09804">
    <property type="entry name" value="DENND11"/>
    <property type="match status" value="1"/>
</dbReference>
<dbReference type="InterPro" id="IPR018626">
    <property type="entry name" value="LCHN/Anr2"/>
</dbReference>
<dbReference type="PANTHER" id="PTHR28153:SF1">
    <property type="entry name" value="DUF4484 DOMAIN-CONTAINING PROTEIN"/>
    <property type="match status" value="1"/>
</dbReference>
<dbReference type="Pfam" id="PF14831">
    <property type="entry name" value="DUF4484"/>
    <property type="match status" value="1"/>
</dbReference>
<feature type="region of interest" description="Disordered" evidence="1">
    <location>
        <begin position="380"/>
        <end position="420"/>
    </location>
</feature>
<reference evidence="3" key="1">
    <citation type="submission" date="2021-03" db="EMBL/GenBank/DDBJ databases">
        <authorList>
            <person name="Tagirdzhanova G."/>
        </authorList>
    </citation>
    <scope>NUCLEOTIDE SEQUENCE</scope>
</reference>
<evidence type="ECO:0000259" key="2">
    <source>
        <dbReference type="Pfam" id="PF14831"/>
    </source>
</evidence>
<accession>A0A8H3G7M0</accession>
<organism evidence="3 4">
    <name type="scientific">Heterodermia speciosa</name>
    <dbReference type="NCBI Taxonomy" id="116794"/>
    <lineage>
        <taxon>Eukaryota</taxon>
        <taxon>Fungi</taxon>
        <taxon>Dikarya</taxon>
        <taxon>Ascomycota</taxon>
        <taxon>Pezizomycotina</taxon>
        <taxon>Lecanoromycetes</taxon>
        <taxon>OSLEUM clade</taxon>
        <taxon>Lecanoromycetidae</taxon>
        <taxon>Caliciales</taxon>
        <taxon>Physciaceae</taxon>
        <taxon>Heterodermia</taxon>
    </lineage>
</organism>
<keyword evidence="4" id="KW-1185">Reference proteome</keyword>
<dbReference type="InterPro" id="IPR028115">
    <property type="entry name" value="DUF4484"/>
</dbReference>
<gene>
    <name evidence="3" type="ORF">HETSPECPRED_000600</name>
</gene>